<feature type="non-terminal residue" evidence="1">
    <location>
        <position position="93"/>
    </location>
</feature>
<dbReference type="Gene3D" id="3.40.190.10">
    <property type="entry name" value="Periplasmic binding protein-like II"/>
    <property type="match status" value="1"/>
</dbReference>
<accession>A0ABW7GSL4</accession>
<evidence type="ECO:0000313" key="1">
    <source>
        <dbReference type="EMBL" id="MFG6464968.1"/>
    </source>
</evidence>
<organism evidence="1 2">
    <name type="scientific">Pelomonas lactea</name>
    <dbReference type="NCBI Taxonomy" id="3299030"/>
    <lineage>
        <taxon>Bacteria</taxon>
        <taxon>Pseudomonadati</taxon>
        <taxon>Pseudomonadota</taxon>
        <taxon>Betaproteobacteria</taxon>
        <taxon>Burkholderiales</taxon>
        <taxon>Sphaerotilaceae</taxon>
        <taxon>Roseateles</taxon>
    </lineage>
</organism>
<comment type="caution">
    <text evidence="1">The sequence shown here is derived from an EMBL/GenBank/DDBJ whole genome shotgun (WGS) entry which is preliminary data.</text>
</comment>
<sequence>LLSEAGPALYRHMIEQRDLGAFDDPALERALKRLRNWRNLALPAGAATSTVGERPWTDVVADFAAERAAMLITGDWARSELGAMGLEGERDFS</sequence>
<name>A0ABW7GSL4_9BURK</name>
<gene>
    <name evidence="1" type="ORF">ACG04Q_25630</name>
</gene>
<protein>
    <submittedName>
        <fullName evidence="1">Carbohydrate ABC transporter substrate-binding protein</fullName>
    </submittedName>
</protein>
<dbReference type="SUPFAM" id="SSF53850">
    <property type="entry name" value="Periplasmic binding protein-like II"/>
    <property type="match status" value="1"/>
</dbReference>
<proteinExistence type="predicted"/>
<dbReference type="EMBL" id="JBIGHX010000039">
    <property type="protein sequence ID" value="MFG6464968.1"/>
    <property type="molecule type" value="Genomic_DNA"/>
</dbReference>
<dbReference type="Proteomes" id="UP001606302">
    <property type="component" value="Unassembled WGS sequence"/>
</dbReference>
<feature type="non-terminal residue" evidence="1">
    <location>
        <position position="1"/>
    </location>
</feature>
<evidence type="ECO:0000313" key="2">
    <source>
        <dbReference type="Proteomes" id="UP001606302"/>
    </source>
</evidence>
<keyword evidence="2" id="KW-1185">Reference proteome</keyword>
<reference evidence="1 2" key="1">
    <citation type="submission" date="2024-08" db="EMBL/GenBank/DDBJ databases">
        <authorList>
            <person name="Lu H."/>
        </authorList>
    </citation>
    <scope>NUCLEOTIDE SEQUENCE [LARGE SCALE GENOMIC DNA]</scope>
    <source>
        <strain evidence="1 2">DXS20W</strain>
    </source>
</reference>